<dbReference type="PRINTS" id="PR01438">
    <property type="entry name" value="UNVRSLSTRESS"/>
</dbReference>
<dbReference type="SUPFAM" id="SSF52402">
    <property type="entry name" value="Adenine nucleotide alpha hydrolases-like"/>
    <property type="match status" value="1"/>
</dbReference>
<dbReference type="PANTHER" id="PTHR46268:SF6">
    <property type="entry name" value="UNIVERSAL STRESS PROTEIN UP12"/>
    <property type="match status" value="1"/>
</dbReference>
<evidence type="ECO:0000313" key="4">
    <source>
        <dbReference type="EMBL" id="WYJ75440.1"/>
    </source>
</evidence>
<protein>
    <recommendedName>
        <fullName evidence="2">Universal stress protein</fullName>
    </recommendedName>
</protein>
<keyword evidence="5" id="KW-1185">Reference proteome</keyword>
<evidence type="ECO:0000256" key="1">
    <source>
        <dbReference type="ARBA" id="ARBA00008791"/>
    </source>
</evidence>
<evidence type="ECO:0000313" key="5">
    <source>
        <dbReference type="Proteomes" id="UP000664701"/>
    </source>
</evidence>
<keyword evidence="2" id="KW-0963">Cytoplasm</keyword>
<dbReference type="InterPro" id="IPR006015">
    <property type="entry name" value="Universal_stress_UspA"/>
</dbReference>
<dbReference type="RefSeq" id="WP_207871625.1">
    <property type="nucleotide sequence ID" value="NZ_CP147251.1"/>
</dbReference>
<dbReference type="InterPro" id="IPR006016">
    <property type="entry name" value="UspA"/>
</dbReference>
<gene>
    <name evidence="4" type="ORF">DOK78_000015</name>
</gene>
<dbReference type="Pfam" id="PF00582">
    <property type="entry name" value="Usp"/>
    <property type="match status" value="1"/>
</dbReference>
<evidence type="ECO:0000259" key="3">
    <source>
        <dbReference type="Pfam" id="PF00582"/>
    </source>
</evidence>
<proteinExistence type="inferred from homology"/>
<dbReference type="InterPro" id="IPR014729">
    <property type="entry name" value="Rossmann-like_a/b/a_fold"/>
</dbReference>
<evidence type="ECO:0000256" key="2">
    <source>
        <dbReference type="PIRNR" id="PIRNR006276"/>
    </source>
</evidence>
<dbReference type="EMBL" id="CP147251">
    <property type="protein sequence ID" value="WYJ75440.1"/>
    <property type="molecule type" value="Genomic_DNA"/>
</dbReference>
<organism evidence="4 5">
    <name type="scientific">Candidatus Enterococcus lowellii</name>
    <dbReference type="NCBI Taxonomy" id="2230877"/>
    <lineage>
        <taxon>Bacteria</taxon>
        <taxon>Bacillati</taxon>
        <taxon>Bacillota</taxon>
        <taxon>Bacilli</taxon>
        <taxon>Lactobacillales</taxon>
        <taxon>Enterococcaceae</taxon>
        <taxon>Enterococcus</taxon>
    </lineage>
</organism>
<dbReference type="Gene3D" id="3.40.50.620">
    <property type="entry name" value="HUPs"/>
    <property type="match status" value="1"/>
</dbReference>
<reference evidence="4 5" key="1">
    <citation type="submission" date="2024-03" db="EMBL/GenBank/DDBJ databases">
        <title>The Genome Sequence of Enterococcus sp. DIV2402.</title>
        <authorList>
            <consortium name="The Broad Institute Genomics Platform"/>
            <consortium name="The Broad Institute Microbial Omics Core"/>
            <consortium name="The Broad Institute Genomic Center for Infectious Diseases"/>
            <person name="Earl A."/>
            <person name="Manson A."/>
            <person name="Gilmore M."/>
            <person name="Schwartman J."/>
            <person name="Shea T."/>
            <person name="Abouelleil A."/>
            <person name="Cao P."/>
            <person name="Chapman S."/>
            <person name="Cusick C."/>
            <person name="Young S."/>
            <person name="Neafsey D."/>
            <person name="Nusbaum C."/>
            <person name="Birren B."/>
        </authorList>
    </citation>
    <scope>NUCLEOTIDE SEQUENCE [LARGE SCALE GENOMIC DNA]</scope>
    <source>
        <strain evidence="4 5">DIV2402</strain>
    </source>
</reference>
<feature type="domain" description="UspA" evidence="3">
    <location>
        <begin position="5"/>
        <end position="144"/>
    </location>
</feature>
<name>A0ABZ2SKB6_9ENTE</name>
<dbReference type="PIRSF" id="PIRSF006276">
    <property type="entry name" value="UspA"/>
    <property type="match status" value="1"/>
</dbReference>
<accession>A0ABZ2SKB6</accession>
<dbReference type="PANTHER" id="PTHR46268">
    <property type="entry name" value="STRESS RESPONSE PROTEIN NHAX"/>
    <property type="match status" value="1"/>
</dbReference>
<comment type="similarity">
    <text evidence="1 2">Belongs to the universal stress protein A family.</text>
</comment>
<dbReference type="Proteomes" id="UP000664701">
    <property type="component" value="Chromosome"/>
</dbReference>
<sequence length="155" mass="17058">MLQQYKRIMVAVDGSKEAELAFRKAVNVARRNQAELLLIHVIDTRAFQTVTSFDTVLAEQATDMAKESLAEYAETATSNGVPAVETTIEYGSPKAIIAKQLPAEKEVDLIMLGATGLNAVERLFIGSVSEYVIRHAPCDVLIVRTDLDNHIPEEE</sequence>
<comment type="subcellular location">
    <subcellularLocation>
        <location evidence="2">Cytoplasm</location>
    </subcellularLocation>
</comment>
<dbReference type="CDD" id="cd00293">
    <property type="entry name" value="USP-like"/>
    <property type="match status" value="1"/>
</dbReference>